<evidence type="ECO:0000313" key="3">
    <source>
        <dbReference type="Proteomes" id="UP000178106"/>
    </source>
</evidence>
<feature type="signal peptide" evidence="1">
    <location>
        <begin position="1"/>
        <end position="22"/>
    </location>
</feature>
<feature type="chain" id="PRO_5009582640" description="PEP-CTERM protein-sorting domain-containing protein" evidence="1">
    <location>
        <begin position="23"/>
        <end position="216"/>
    </location>
</feature>
<protein>
    <recommendedName>
        <fullName evidence="4">PEP-CTERM protein-sorting domain-containing protein</fullName>
    </recommendedName>
</protein>
<dbReference type="EMBL" id="MHLU01000142">
    <property type="protein sequence ID" value="OGZ17314.1"/>
    <property type="molecule type" value="Genomic_DNA"/>
</dbReference>
<evidence type="ECO:0000256" key="1">
    <source>
        <dbReference type="SAM" id="SignalP"/>
    </source>
</evidence>
<name>A0A1G2DUH0_9BACT</name>
<dbReference type="Proteomes" id="UP000178106">
    <property type="component" value="Unassembled WGS sequence"/>
</dbReference>
<proteinExistence type="predicted"/>
<evidence type="ECO:0008006" key="4">
    <source>
        <dbReference type="Google" id="ProtNLM"/>
    </source>
</evidence>
<reference evidence="2 3" key="1">
    <citation type="journal article" date="2016" name="Nat. Commun.">
        <title>Thousands of microbial genomes shed light on interconnected biogeochemical processes in an aquifer system.</title>
        <authorList>
            <person name="Anantharaman K."/>
            <person name="Brown C.T."/>
            <person name="Hug L.A."/>
            <person name="Sharon I."/>
            <person name="Castelle C.J."/>
            <person name="Probst A.J."/>
            <person name="Thomas B.C."/>
            <person name="Singh A."/>
            <person name="Wilkins M.J."/>
            <person name="Karaoz U."/>
            <person name="Brodie E.L."/>
            <person name="Williams K.H."/>
            <person name="Hubbard S.S."/>
            <person name="Banfield J.F."/>
        </authorList>
    </citation>
    <scope>NUCLEOTIDE SEQUENCE [LARGE SCALE GENOMIC DNA]</scope>
</reference>
<evidence type="ECO:0000313" key="2">
    <source>
        <dbReference type="EMBL" id="OGZ17314.1"/>
    </source>
</evidence>
<organism evidence="2 3">
    <name type="scientific">Candidatus Lloydbacteria bacterium RIFOXYC12_FULL_46_25</name>
    <dbReference type="NCBI Taxonomy" id="1798670"/>
    <lineage>
        <taxon>Bacteria</taxon>
        <taxon>Candidatus Lloydiibacteriota</taxon>
    </lineage>
</organism>
<dbReference type="AlphaFoldDB" id="A0A1G2DUH0"/>
<gene>
    <name evidence="2" type="ORF">A2494_03465</name>
</gene>
<dbReference type="InterPro" id="IPR013424">
    <property type="entry name" value="Ice-binding_C"/>
</dbReference>
<accession>A0A1G2DUH0</accession>
<keyword evidence="1" id="KW-0732">Signal</keyword>
<comment type="caution">
    <text evidence="2">The sequence shown here is derived from an EMBL/GenBank/DDBJ whole genome shotgun (WGS) entry which is preliminary data.</text>
</comment>
<dbReference type="NCBIfam" id="TIGR02595">
    <property type="entry name" value="PEP_CTERM"/>
    <property type="match status" value="1"/>
</dbReference>
<sequence length="216" mass="23393">MKKSLLIGLLSAVMLSVSTVSAGASLLNIEFQGTGTSVPYHGLYAGYYDVTIDGELERLLCDDVAHTIYPGDNWQAQEFTFSDMQNGAIGKFTGLEKYSQAGWLFGQMPSMIPLVQAQMQAAIWTIMAPSAGVPLDGLAERFFLQATDGSHDSFDWSNTMTVLTPSPLGSGQELLRHTTPVPEPSAFILFGSGLGVITMTMAWKRSRENIEANMAL</sequence>